<feature type="transmembrane region" description="Helical" evidence="1">
    <location>
        <begin position="49"/>
        <end position="71"/>
    </location>
</feature>
<keyword evidence="3" id="KW-1185">Reference proteome</keyword>
<keyword evidence="1" id="KW-0472">Membrane</keyword>
<dbReference type="AlphaFoldDB" id="A0A6A3D041"/>
<proteinExistence type="predicted"/>
<reference evidence="2" key="1">
    <citation type="submission" date="2019-09" db="EMBL/GenBank/DDBJ databases">
        <title>Draft genome information of white flower Hibiscus syriacus.</title>
        <authorList>
            <person name="Kim Y.-M."/>
        </authorList>
    </citation>
    <scope>NUCLEOTIDE SEQUENCE [LARGE SCALE GENOMIC DNA]</scope>
    <source>
        <strain evidence="2">YM2019G1</strain>
    </source>
</reference>
<dbReference type="Proteomes" id="UP000436088">
    <property type="component" value="Unassembled WGS sequence"/>
</dbReference>
<evidence type="ECO:0000313" key="3">
    <source>
        <dbReference type="Proteomes" id="UP000436088"/>
    </source>
</evidence>
<evidence type="ECO:0000313" key="2">
    <source>
        <dbReference type="EMBL" id="KAE8733088.1"/>
    </source>
</evidence>
<name>A0A6A3D041_HIBSY</name>
<keyword evidence="1" id="KW-1133">Transmembrane helix</keyword>
<organism evidence="2 3">
    <name type="scientific">Hibiscus syriacus</name>
    <name type="common">Rose of Sharon</name>
    <dbReference type="NCBI Taxonomy" id="106335"/>
    <lineage>
        <taxon>Eukaryota</taxon>
        <taxon>Viridiplantae</taxon>
        <taxon>Streptophyta</taxon>
        <taxon>Embryophyta</taxon>
        <taxon>Tracheophyta</taxon>
        <taxon>Spermatophyta</taxon>
        <taxon>Magnoliopsida</taxon>
        <taxon>eudicotyledons</taxon>
        <taxon>Gunneridae</taxon>
        <taxon>Pentapetalae</taxon>
        <taxon>rosids</taxon>
        <taxon>malvids</taxon>
        <taxon>Malvales</taxon>
        <taxon>Malvaceae</taxon>
        <taxon>Malvoideae</taxon>
        <taxon>Hibiscus</taxon>
    </lineage>
</organism>
<evidence type="ECO:0000256" key="1">
    <source>
        <dbReference type="SAM" id="Phobius"/>
    </source>
</evidence>
<feature type="transmembrane region" description="Helical" evidence="1">
    <location>
        <begin position="20"/>
        <end position="43"/>
    </location>
</feature>
<comment type="caution">
    <text evidence="2">The sequence shown here is derived from an EMBL/GenBank/DDBJ whole genome shotgun (WGS) entry which is preliminary data.</text>
</comment>
<gene>
    <name evidence="2" type="ORF">F3Y22_tig00001644pilonHSYRG00620</name>
</gene>
<protein>
    <recommendedName>
        <fullName evidence="4">RNase H type-1 domain-containing protein</fullName>
    </recommendedName>
</protein>
<accession>A0A6A3D041</accession>
<keyword evidence="1" id="KW-0812">Transmembrane</keyword>
<evidence type="ECO:0008006" key="4">
    <source>
        <dbReference type="Google" id="ProtNLM"/>
    </source>
</evidence>
<sequence>MCSEIAIQLLWFGVPFYVRLIIQFFSLFLLIIGLPLILNLILFWTTRPFLGDMCLVLLFGGFGSNVMILVFKAGFGIRLTISWATLIQNPGVDGQGEDELHRNQRWKLHSEGAVKVNTDDTIYRSNSRAADGGVLCDKHGRWIKGFIRSISQCDALHVELWASMVDISLVTTC</sequence>
<dbReference type="EMBL" id="VEPZ02000127">
    <property type="protein sequence ID" value="KAE8733088.1"/>
    <property type="molecule type" value="Genomic_DNA"/>
</dbReference>